<comment type="subunit">
    <text evidence="2 5">Homopentamer.</text>
</comment>
<evidence type="ECO:0000256" key="4">
    <source>
        <dbReference type="ARBA" id="ARBA00023143"/>
    </source>
</evidence>
<dbReference type="GO" id="GO:0009424">
    <property type="term" value="C:bacterial-type flagellum hook"/>
    <property type="evidence" value="ECO:0007669"/>
    <property type="project" value="UniProtKB-UniRule"/>
</dbReference>
<dbReference type="GO" id="GO:0005576">
    <property type="term" value="C:extracellular region"/>
    <property type="evidence" value="ECO:0007669"/>
    <property type="project" value="UniProtKB-SubCell"/>
</dbReference>
<keyword evidence="3" id="KW-0175">Coiled coil</keyword>
<keyword evidence="8" id="KW-0282">Flagellum</keyword>
<dbReference type="InterPro" id="IPR040026">
    <property type="entry name" value="FliD"/>
</dbReference>
<dbReference type="GO" id="GO:0009421">
    <property type="term" value="C:bacterial-type flagellum filament cap"/>
    <property type="evidence" value="ECO:0007669"/>
    <property type="project" value="InterPro"/>
</dbReference>
<evidence type="ECO:0000259" key="6">
    <source>
        <dbReference type="Pfam" id="PF02465"/>
    </source>
</evidence>
<dbReference type="GO" id="GO:0007155">
    <property type="term" value="P:cell adhesion"/>
    <property type="evidence" value="ECO:0007669"/>
    <property type="project" value="InterPro"/>
</dbReference>
<comment type="function">
    <text evidence="5">Required for morphogenesis and for the elongation of the flagellar filament by facilitating polymerization of the flagellin monomers at the tip of growing filament. Forms a capping structure, which prevents flagellin subunits (transported through the central channel of the flagellum) from leaking out without polymerization at the distal end.</text>
</comment>
<dbReference type="PANTHER" id="PTHR30288">
    <property type="entry name" value="FLAGELLAR CAP/ASSEMBLY PROTEIN FLID"/>
    <property type="match status" value="1"/>
</dbReference>
<evidence type="ECO:0000256" key="5">
    <source>
        <dbReference type="RuleBase" id="RU362066"/>
    </source>
</evidence>
<evidence type="ECO:0000313" key="8">
    <source>
        <dbReference type="EMBL" id="SHK14030.1"/>
    </source>
</evidence>
<keyword evidence="9" id="KW-1185">Reference proteome</keyword>
<dbReference type="PANTHER" id="PTHR30288:SF0">
    <property type="entry name" value="FLAGELLAR HOOK-ASSOCIATED PROTEIN 2"/>
    <property type="match status" value="1"/>
</dbReference>
<dbReference type="OrthoDB" id="9776025at2"/>
<dbReference type="AlphaFoldDB" id="A0A1M6Q1C9"/>
<evidence type="ECO:0000256" key="2">
    <source>
        <dbReference type="ARBA" id="ARBA00011255"/>
    </source>
</evidence>
<comment type="similarity">
    <text evidence="1 5">Belongs to the FliD family.</text>
</comment>
<name>A0A1M6Q1C9_9FIRM</name>
<evidence type="ECO:0000256" key="1">
    <source>
        <dbReference type="ARBA" id="ARBA00009764"/>
    </source>
</evidence>
<dbReference type="GO" id="GO:0071973">
    <property type="term" value="P:bacterial-type flagellum-dependent cell motility"/>
    <property type="evidence" value="ECO:0007669"/>
    <property type="project" value="TreeGrafter"/>
</dbReference>
<dbReference type="STRING" id="1120989.SAMN02745227_01609"/>
<dbReference type="Proteomes" id="UP000243547">
    <property type="component" value="Unassembled WGS sequence"/>
</dbReference>
<accession>A0A1M6Q1C9</accession>
<comment type="subcellular location">
    <subcellularLocation>
        <location evidence="5">Secreted</location>
    </subcellularLocation>
    <subcellularLocation>
        <location evidence="5">Bacterial flagellum</location>
    </subcellularLocation>
</comment>
<dbReference type="InterPro" id="IPR010809">
    <property type="entry name" value="FliD_C"/>
</dbReference>
<keyword evidence="8" id="KW-0969">Cilium</keyword>
<reference evidence="9" key="1">
    <citation type="submission" date="2016-11" db="EMBL/GenBank/DDBJ databases">
        <authorList>
            <person name="Varghese N."/>
            <person name="Submissions S."/>
        </authorList>
    </citation>
    <scope>NUCLEOTIDE SEQUENCE [LARGE SCALE GENOMIC DNA]</scope>
    <source>
        <strain evidence="9">DSM 14826</strain>
    </source>
</reference>
<feature type="domain" description="Flagellar hook-associated protein 2 C-terminal" evidence="7">
    <location>
        <begin position="238"/>
        <end position="490"/>
    </location>
</feature>
<proteinExistence type="inferred from homology"/>
<feature type="domain" description="Flagellar hook-associated protein 2 N-terminal" evidence="6">
    <location>
        <begin position="10"/>
        <end position="105"/>
    </location>
</feature>
<sequence length="505" mass="57736">MTFRIGGLGSGMDTQGMLEQIMKAERMPLNRLIQQRQILQWKQEDYRAINTKLLNFRSTAFDMRLSSKFTVRSATATNPDVATATPTAAALSGNYTVEVQQVATRSTGNSYESIGVKDNGGASKPLTELFNGYNFQEEGKNTFTINGVNFTFDQTTFEENKDKEGEPWVYLDPSRSLTATLNTINNSPAGVNLFYDSTEDKVFIATKETGKELVIEGDFLKEAFKLDFDNLDSNYKEGQKAKVVVNGYLLERESNEFSFAGLNLRIKETGTTTITVNQDNSRIFDNVKDFVEKYNELVTAINEKLFEERHRDYPPLTDEQREQMSEWEIKRWEERSRTGHLRNDRLLQSVLTDLRNVMGGAISGLDINMLSQIGIESRHYADRGILTINENKLRKAIEENPEKIYTLFAGDSSRGIEGLSQRLTRALDRSIGRISSEAGRSTNIVDQSFIGRSIQRLNRQIDTFEERLERLEERYWRQFVAMEKALDQMHSQSMWLNQQLMGMFG</sequence>
<dbReference type="InterPro" id="IPR003481">
    <property type="entry name" value="FliD_N"/>
</dbReference>
<gene>
    <name evidence="8" type="ORF">SAMN02745227_01609</name>
</gene>
<dbReference type="EMBL" id="FRAI01000018">
    <property type="protein sequence ID" value="SHK14030.1"/>
    <property type="molecule type" value="Genomic_DNA"/>
</dbReference>
<organism evidence="8 9">
    <name type="scientific">Anaerobranca californiensis DSM 14826</name>
    <dbReference type="NCBI Taxonomy" id="1120989"/>
    <lineage>
        <taxon>Bacteria</taxon>
        <taxon>Bacillati</taxon>
        <taxon>Bacillota</taxon>
        <taxon>Clostridia</taxon>
        <taxon>Eubacteriales</taxon>
        <taxon>Proteinivoracaceae</taxon>
        <taxon>Anaerobranca</taxon>
    </lineage>
</organism>
<dbReference type="Pfam" id="PF02465">
    <property type="entry name" value="FliD_N"/>
    <property type="match status" value="1"/>
</dbReference>
<dbReference type="Pfam" id="PF07195">
    <property type="entry name" value="FliD_C"/>
    <property type="match status" value="1"/>
</dbReference>
<evidence type="ECO:0000313" key="9">
    <source>
        <dbReference type="Proteomes" id="UP000243547"/>
    </source>
</evidence>
<keyword evidence="5" id="KW-0964">Secreted</keyword>
<protein>
    <recommendedName>
        <fullName evidence="5">Flagellar hook-associated protein 2</fullName>
        <shortName evidence="5">HAP2</shortName>
    </recommendedName>
    <alternativeName>
        <fullName evidence="5">Flagellar cap protein</fullName>
    </alternativeName>
</protein>
<keyword evidence="4 5" id="KW-0975">Bacterial flagellum</keyword>
<evidence type="ECO:0000259" key="7">
    <source>
        <dbReference type="Pfam" id="PF07195"/>
    </source>
</evidence>
<dbReference type="RefSeq" id="WP_072907763.1">
    <property type="nucleotide sequence ID" value="NZ_FRAI01000018.1"/>
</dbReference>
<evidence type="ECO:0000256" key="3">
    <source>
        <dbReference type="ARBA" id="ARBA00023054"/>
    </source>
</evidence>
<keyword evidence="8" id="KW-0966">Cell projection</keyword>